<dbReference type="RefSeq" id="WP_130512857.1">
    <property type="nucleotide sequence ID" value="NZ_SHKY01000001.1"/>
</dbReference>
<dbReference type="Proteomes" id="UP000292564">
    <property type="component" value="Unassembled WGS sequence"/>
</dbReference>
<protein>
    <submittedName>
        <fullName evidence="1">Uncharacterized protein</fullName>
    </submittedName>
</protein>
<dbReference type="AlphaFoldDB" id="A0A4Q7ZU65"/>
<dbReference type="OrthoDB" id="5149899at2"/>
<proteinExistence type="predicted"/>
<name>A0A4Q7ZU65_9ACTN</name>
<accession>A0A4Q7ZU65</accession>
<reference evidence="1 2" key="1">
    <citation type="submission" date="2019-02" db="EMBL/GenBank/DDBJ databases">
        <title>Sequencing the genomes of 1000 actinobacteria strains.</title>
        <authorList>
            <person name="Klenk H.-P."/>
        </authorList>
    </citation>
    <scope>NUCLEOTIDE SEQUENCE [LARGE SCALE GENOMIC DNA]</scope>
    <source>
        <strain evidence="1 2">DSM 45162</strain>
    </source>
</reference>
<organism evidence="1 2">
    <name type="scientific">Krasilnikovia cinnamomea</name>
    <dbReference type="NCBI Taxonomy" id="349313"/>
    <lineage>
        <taxon>Bacteria</taxon>
        <taxon>Bacillati</taxon>
        <taxon>Actinomycetota</taxon>
        <taxon>Actinomycetes</taxon>
        <taxon>Micromonosporales</taxon>
        <taxon>Micromonosporaceae</taxon>
        <taxon>Krasilnikovia</taxon>
    </lineage>
</organism>
<dbReference type="EMBL" id="SHKY01000001">
    <property type="protein sequence ID" value="RZU54514.1"/>
    <property type="molecule type" value="Genomic_DNA"/>
</dbReference>
<sequence>MTVTDKATAGPLADVVFEVPYSSVSQYYEYYGDAPAPAVYGLSCVWQTFEVGRRLEAAGHGPVRYLVDGRHVAAVTTTADGMDVYDPYLLHLEPLRLRRADAGPNGTVTAVREAVPFRSTGAGEPAPGRVRAVWTPKRNRLRLEYTRFSPSRGHHVVSRMFTFATDRVLGAVPPPAEVVRPLLLHPEQNNLSVRVVDRDLGLHELVYPLAASAGPPHRRDLLTRDNEGRWARHGRRDFDTSLGAIADTLAVSTSELVDFVLGGVDIYRRIVPADLEIAPYSLEDE</sequence>
<evidence type="ECO:0000313" key="1">
    <source>
        <dbReference type="EMBL" id="RZU54514.1"/>
    </source>
</evidence>
<keyword evidence="2" id="KW-1185">Reference proteome</keyword>
<gene>
    <name evidence="1" type="ORF">EV385_6465</name>
</gene>
<comment type="caution">
    <text evidence="1">The sequence shown here is derived from an EMBL/GenBank/DDBJ whole genome shotgun (WGS) entry which is preliminary data.</text>
</comment>
<evidence type="ECO:0000313" key="2">
    <source>
        <dbReference type="Proteomes" id="UP000292564"/>
    </source>
</evidence>